<accession>A0ABR1BRT9</accession>
<evidence type="ECO:0000256" key="2">
    <source>
        <dbReference type="SAM" id="MobiDB-lite"/>
    </source>
</evidence>
<keyword evidence="3" id="KW-0472">Membrane</keyword>
<reference evidence="5 6" key="1">
    <citation type="submission" date="2023-08" db="EMBL/GenBank/DDBJ databases">
        <title>A Necator americanus chromosomal reference genome.</title>
        <authorList>
            <person name="Ilik V."/>
            <person name="Petrzelkova K.J."/>
            <person name="Pardy F."/>
            <person name="Fuh T."/>
            <person name="Niatou-Singa F.S."/>
            <person name="Gouil Q."/>
            <person name="Baker L."/>
            <person name="Ritchie M.E."/>
            <person name="Jex A.R."/>
            <person name="Gazzola D."/>
            <person name="Li H."/>
            <person name="Toshio Fujiwara R."/>
            <person name="Zhan B."/>
            <person name="Aroian R.V."/>
            <person name="Pafco B."/>
            <person name="Schwarz E.M."/>
        </authorList>
    </citation>
    <scope>NUCLEOTIDE SEQUENCE [LARGE SCALE GENOMIC DNA]</scope>
    <source>
        <strain evidence="5 6">Aroian</strain>
        <tissue evidence="5">Whole animal</tissue>
    </source>
</reference>
<comment type="similarity">
    <text evidence="1">Belongs to the alpha-carbonic anhydrase family.</text>
</comment>
<proteinExistence type="inferred from homology"/>
<dbReference type="SMART" id="SM01057">
    <property type="entry name" value="Carb_anhydrase"/>
    <property type="match status" value="1"/>
</dbReference>
<evidence type="ECO:0000256" key="1">
    <source>
        <dbReference type="ARBA" id="ARBA00010718"/>
    </source>
</evidence>
<dbReference type="EMBL" id="JAVFWL010000001">
    <property type="protein sequence ID" value="KAK6727950.1"/>
    <property type="molecule type" value="Genomic_DNA"/>
</dbReference>
<evidence type="ECO:0000256" key="3">
    <source>
        <dbReference type="SAM" id="Phobius"/>
    </source>
</evidence>
<feature type="domain" description="Alpha-carbonic anhydrase" evidence="4">
    <location>
        <begin position="89"/>
        <end position="332"/>
    </location>
</feature>
<keyword evidence="3" id="KW-0812">Transmembrane</keyword>
<keyword evidence="6" id="KW-1185">Reference proteome</keyword>
<comment type="caution">
    <text evidence="5">The sequence shown here is derived from an EMBL/GenBank/DDBJ whole genome shotgun (WGS) entry which is preliminary data.</text>
</comment>
<feature type="compositionally biased region" description="Polar residues" evidence="2">
    <location>
        <begin position="414"/>
        <end position="425"/>
    </location>
</feature>
<keyword evidence="3" id="KW-1133">Transmembrane helix</keyword>
<dbReference type="PANTHER" id="PTHR18952:SF270">
    <property type="entry name" value="CARBONIC ANHYDRASE"/>
    <property type="match status" value="1"/>
</dbReference>
<sequence length="454" mass="50073">MMRGTTLWVPQSTAELYASVLGSWVPRQNPGTLSFSDVLPSLRLTPSLFATMASLLDPHVLLLWSHLLTVTPFSLASFELAKTKASNEERWRTDDQNDWTGICADGNNQSPVDLALSAAELVNYDRITFNNYHLTGPVFVDNSSGHSGTVEGFFKWGLPPSISGGNLKTTYFLRQLHFHWNSEHTFNGLHYPAELHLVHISDRYDPTLNMSLSGKVAVIAIPFQVGDSDAGLYGIDDLLIAVNSIDSGKATASISPSVLLPMDTKTFFRYSGSLTTPPCTEGVTWTVLSEPVILSAEQLAALKGPHTHVDIEEVRNSRPIQPMKGRKLYLNKGGRTFLEEDALSKVLYIFSLLILLMVAPPLLILWVIYKKTTLPNSNASTISGDDSETETAREEELGFMRAELEVPLEEPALQNPSQQPANPSNGRRESSLGRQIYECLCVSPEESVLPYHGE</sequence>
<dbReference type="Proteomes" id="UP001303046">
    <property type="component" value="Unassembled WGS sequence"/>
</dbReference>
<feature type="transmembrane region" description="Helical" evidence="3">
    <location>
        <begin position="346"/>
        <end position="369"/>
    </location>
</feature>
<dbReference type="Gene3D" id="3.10.200.10">
    <property type="entry name" value="Alpha carbonic anhydrase"/>
    <property type="match status" value="1"/>
</dbReference>
<evidence type="ECO:0000313" key="6">
    <source>
        <dbReference type="Proteomes" id="UP001303046"/>
    </source>
</evidence>
<dbReference type="CDD" id="cd00326">
    <property type="entry name" value="alpha_CA"/>
    <property type="match status" value="1"/>
</dbReference>
<name>A0ABR1BRT9_NECAM</name>
<dbReference type="InterPro" id="IPR036398">
    <property type="entry name" value="CA_dom_sf"/>
</dbReference>
<gene>
    <name evidence="5" type="primary">Necator_chrI.g1674</name>
    <name evidence="5" type="ORF">RB195_005548</name>
</gene>
<protein>
    <recommendedName>
        <fullName evidence="4">Alpha-carbonic anhydrase domain-containing protein</fullName>
    </recommendedName>
</protein>
<dbReference type="SUPFAM" id="SSF51069">
    <property type="entry name" value="Carbonic anhydrase"/>
    <property type="match status" value="1"/>
</dbReference>
<dbReference type="PROSITE" id="PS51144">
    <property type="entry name" value="ALPHA_CA_2"/>
    <property type="match status" value="1"/>
</dbReference>
<dbReference type="InterPro" id="IPR001148">
    <property type="entry name" value="CA_dom"/>
</dbReference>
<feature type="region of interest" description="Disordered" evidence="2">
    <location>
        <begin position="408"/>
        <end position="430"/>
    </location>
</feature>
<dbReference type="InterPro" id="IPR023561">
    <property type="entry name" value="Carbonic_anhydrase_a-class"/>
</dbReference>
<evidence type="ECO:0000313" key="5">
    <source>
        <dbReference type="EMBL" id="KAK6727950.1"/>
    </source>
</evidence>
<dbReference type="PANTHER" id="PTHR18952">
    <property type="entry name" value="CARBONIC ANHYDRASE"/>
    <property type="match status" value="1"/>
</dbReference>
<evidence type="ECO:0000259" key="4">
    <source>
        <dbReference type="PROSITE" id="PS51144"/>
    </source>
</evidence>
<organism evidence="5 6">
    <name type="scientific">Necator americanus</name>
    <name type="common">Human hookworm</name>
    <dbReference type="NCBI Taxonomy" id="51031"/>
    <lineage>
        <taxon>Eukaryota</taxon>
        <taxon>Metazoa</taxon>
        <taxon>Ecdysozoa</taxon>
        <taxon>Nematoda</taxon>
        <taxon>Chromadorea</taxon>
        <taxon>Rhabditida</taxon>
        <taxon>Rhabditina</taxon>
        <taxon>Rhabditomorpha</taxon>
        <taxon>Strongyloidea</taxon>
        <taxon>Ancylostomatidae</taxon>
        <taxon>Bunostominae</taxon>
        <taxon>Necator</taxon>
    </lineage>
</organism>
<dbReference type="Pfam" id="PF00194">
    <property type="entry name" value="Carb_anhydrase"/>
    <property type="match status" value="1"/>
</dbReference>